<keyword evidence="5" id="KW-0028">Amino-acid biosynthesis</keyword>
<comment type="similarity">
    <text evidence="3">Belongs to the HAD-like hydrolase superfamily. SerB family.</text>
</comment>
<dbReference type="AlphaFoldDB" id="A0A2J9PL20"/>
<comment type="cofactor">
    <cofactor evidence="1">
        <name>Mg(2+)</name>
        <dbReference type="ChEBI" id="CHEBI:18420"/>
    </cofactor>
</comment>
<evidence type="ECO:0000256" key="10">
    <source>
        <dbReference type="ARBA" id="ARBA00048138"/>
    </source>
</evidence>
<dbReference type="GO" id="GO:0006564">
    <property type="term" value="P:L-serine biosynthetic process"/>
    <property type="evidence" value="ECO:0007669"/>
    <property type="project" value="UniProtKB-KW"/>
</dbReference>
<dbReference type="InterPro" id="IPR036412">
    <property type="entry name" value="HAD-like_sf"/>
</dbReference>
<evidence type="ECO:0000313" key="12">
    <source>
        <dbReference type="EMBL" id="PNL91028.1"/>
    </source>
</evidence>
<evidence type="ECO:0000256" key="6">
    <source>
        <dbReference type="ARBA" id="ARBA00022723"/>
    </source>
</evidence>
<sequence length="396" mass="45153">MPLNINQQKWDPFVVQRLNTVIRESASEASVSKQDTEYAVFDFDNTTIMHDIEDHLMMYMIDHLAYKMTPDEFYDVLTTGPMNFNQPIFPNSQNMATYIDLADDIIAQYQVLYTDYIALDESERLPLEQVKELTQFNEFSAKLRLFYQLAGSEFQRTPGENSPIYWFKGYTVEEFKTLSVAVFQDALAKPIALRRLFSSPHIKSKVGKVEASFEQGIRIPDEILHLWQALKDNNITIYVITASPIDLVRSVVTKAPFNLDASQVFGQCYDVDENGIMDSRLEEGTFITKGLGKVEVIKNFMVADHGKQPAMVFGDSMGDYPMMTQLPFVKLAVLFNRYSSDQTQQLIVKGINIYRQDDAKLVIQGRDENKGTLRPSMATIPLGHLEPVLQAGELYL</sequence>
<reference evidence="13" key="1">
    <citation type="submission" date="2017-12" db="EMBL/GenBank/DDBJ databases">
        <title>FDA dAtabase for Regulatory Grade micrObial Sequences (FDA-ARGOS): Supporting development and validation of Infectious Disease Dx tests.</title>
        <authorList>
            <person name="Hoffmann M."/>
            <person name="Allard M."/>
            <person name="Evans P."/>
            <person name="Brown E."/>
            <person name="Tallon L."/>
            <person name="Sadzewicz L."/>
            <person name="Sengamalay N."/>
            <person name="Ott S."/>
            <person name="Godinez A."/>
            <person name="Nagaraj S."/>
            <person name="Vavikolanu K."/>
            <person name="Aluvathingal J."/>
            <person name="Nadendla S."/>
            <person name="Sichtig H."/>
        </authorList>
    </citation>
    <scope>NUCLEOTIDE SEQUENCE [LARGE SCALE GENOMIC DNA]</scope>
    <source>
        <strain evidence="13">FDAARGOS_249</strain>
    </source>
</reference>
<evidence type="ECO:0000256" key="7">
    <source>
        <dbReference type="ARBA" id="ARBA00022801"/>
    </source>
</evidence>
<accession>A0A2J9PL20</accession>
<dbReference type="GO" id="GO:0000287">
    <property type="term" value="F:magnesium ion binding"/>
    <property type="evidence" value="ECO:0007669"/>
    <property type="project" value="TreeGrafter"/>
</dbReference>
<evidence type="ECO:0000256" key="8">
    <source>
        <dbReference type="ARBA" id="ARBA00022842"/>
    </source>
</evidence>
<dbReference type="PANTHER" id="PTHR43344">
    <property type="entry name" value="PHOSPHOSERINE PHOSPHATASE"/>
    <property type="match status" value="1"/>
</dbReference>
<comment type="pathway">
    <text evidence="2">Amino-acid biosynthesis; L-serine biosynthesis; L-serine from 3-phospho-D-glycerate: step 3/3.</text>
</comment>
<evidence type="ECO:0000256" key="4">
    <source>
        <dbReference type="ARBA" id="ARBA00012640"/>
    </source>
</evidence>
<keyword evidence="6" id="KW-0479">Metal-binding</keyword>
<evidence type="ECO:0000256" key="1">
    <source>
        <dbReference type="ARBA" id="ARBA00001946"/>
    </source>
</evidence>
<evidence type="ECO:0000256" key="11">
    <source>
        <dbReference type="ARBA" id="ARBA00048523"/>
    </source>
</evidence>
<dbReference type="Gene3D" id="1.20.1440.320">
    <property type="match status" value="1"/>
</dbReference>
<dbReference type="SUPFAM" id="SSF56784">
    <property type="entry name" value="HAD-like"/>
    <property type="match status" value="1"/>
</dbReference>
<organism evidence="12 13">
    <name type="scientific">Aerococcus viridans</name>
    <dbReference type="NCBI Taxonomy" id="1377"/>
    <lineage>
        <taxon>Bacteria</taxon>
        <taxon>Bacillati</taxon>
        <taxon>Bacillota</taxon>
        <taxon>Bacilli</taxon>
        <taxon>Lactobacillales</taxon>
        <taxon>Aerococcaceae</taxon>
        <taxon>Aerococcus</taxon>
    </lineage>
</organism>
<keyword evidence="7" id="KW-0378">Hydrolase</keyword>
<comment type="catalytic activity">
    <reaction evidence="11">
        <text>O-phospho-D-serine + H2O = D-serine + phosphate</text>
        <dbReference type="Rhea" id="RHEA:24873"/>
        <dbReference type="ChEBI" id="CHEBI:15377"/>
        <dbReference type="ChEBI" id="CHEBI:35247"/>
        <dbReference type="ChEBI" id="CHEBI:43474"/>
        <dbReference type="ChEBI" id="CHEBI:58680"/>
        <dbReference type="EC" id="3.1.3.3"/>
    </reaction>
</comment>
<dbReference type="GO" id="GO:0005737">
    <property type="term" value="C:cytoplasm"/>
    <property type="evidence" value="ECO:0007669"/>
    <property type="project" value="TreeGrafter"/>
</dbReference>
<keyword evidence="9" id="KW-0718">Serine biosynthesis</keyword>
<comment type="catalytic activity">
    <reaction evidence="10">
        <text>O-phospho-L-serine + H2O = L-serine + phosphate</text>
        <dbReference type="Rhea" id="RHEA:21208"/>
        <dbReference type="ChEBI" id="CHEBI:15377"/>
        <dbReference type="ChEBI" id="CHEBI:33384"/>
        <dbReference type="ChEBI" id="CHEBI:43474"/>
        <dbReference type="ChEBI" id="CHEBI:57524"/>
        <dbReference type="EC" id="3.1.3.3"/>
    </reaction>
</comment>
<dbReference type="InterPro" id="IPR023214">
    <property type="entry name" value="HAD_sf"/>
</dbReference>
<dbReference type="RefSeq" id="WP_083067780.1">
    <property type="nucleotide sequence ID" value="NZ_NBTM02000001.1"/>
</dbReference>
<evidence type="ECO:0000256" key="9">
    <source>
        <dbReference type="ARBA" id="ARBA00023299"/>
    </source>
</evidence>
<dbReference type="EC" id="3.1.3.3" evidence="4"/>
<dbReference type="GO" id="GO:0036424">
    <property type="term" value="F:L-phosphoserine phosphatase activity"/>
    <property type="evidence" value="ECO:0007669"/>
    <property type="project" value="TreeGrafter"/>
</dbReference>
<proteinExistence type="inferred from homology"/>
<name>A0A2J9PL20_9LACT</name>
<evidence type="ECO:0000256" key="2">
    <source>
        <dbReference type="ARBA" id="ARBA00005135"/>
    </source>
</evidence>
<dbReference type="EMBL" id="NBTM02000001">
    <property type="protein sequence ID" value="PNL91028.1"/>
    <property type="molecule type" value="Genomic_DNA"/>
</dbReference>
<gene>
    <name evidence="12" type="ORF">A6J77_001685</name>
</gene>
<dbReference type="Proteomes" id="UP000192813">
    <property type="component" value="Unassembled WGS sequence"/>
</dbReference>
<dbReference type="Gene3D" id="3.40.50.1000">
    <property type="entry name" value="HAD superfamily/HAD-like"/>
    <property type="match status" value="1"/>
</dbReference>
<evidence type="ECO:0000256" key="3">
    <source>
        <dbReference type="ARBA" id="ARBA00009184"/>
    </source>
</evidence>
<dbReference type="PANTHER" id="PTHR43344:SF2">
    <property type="entry name" value="PHOSPHOSERINE PHOSPHATASE"/>
    <property type="match status" value="1"/>
</dbReference>
<comment type="caution">
    <text evidence="12">The sequence shown here is derived from an EMBL/GenBank/DDBJ whole genome shotgun (WGS) entry which is preliminary data.</text>
</comment>
<keyword evidence="8" id="KW-0460">Magnesium</keyword>
<evidence type="ECO:0000313" key="13">
    <source>
        <dbReference type="Proteomes" id="UP000192813"/>
    </source>
</evidence>
<dbReference type="InterPro" id="IPR050582">
    <property type="entry name" value="HAD-like_SerB"/>
</dbReference>
<protein>
    <recommendedName>
        <fullName evidence="4">phosphoserine phosphatase</fullName>
        <ecNumber evidence="4">3.1.3.3</ecNumber>
    </recommendedName>
</protein>
<evidence type="ECO:0000256" key="5">
    <source>
        <dbReference type="ARBA" id="ARBA00022605"/>
    </source>
</evidence>